<dbReference type="GO" id="GO:0016020">
    <property type="term" value="C:membrane"/>
    <property type="evidence" value="ECO:0007669"/>
    <property type="project" value="InterPro"/>
</dbReference>
<keyword evidence="9" id="KW-1185">Reference proteome</keyword>
<keyword evidence="1 6" id="KW-0768">Sushi</keyword>
<dbReference type="EMBL" id="JAUCMX010000024">
    <property type="protein sequence ID" value="KAK3511644.1"/>
    <property type="molecule type" value="Genomic_DNA"/>
</dbReference>
<dbReference type="Proteomes" id="UP001274896">
    <property type="component" value="Unassembled WGS sequence"/>
</dbReference>
<sequence length="164" mass="17853">MMGPAKRRRLHYVTLHPVRKTPVVIKGSVLRPSTATGVTVLKVFMESSVNTSCEFSCEEGYILTGSNYSLLMCDASGQWNDSQPTYEAVRCPALEEPVDGRMIFSVQCPVLQTPQNGSMSCTDQNLFKGSICSFACSEGFNLEGASSTECTEIGEWSTNIPSCT</sequence>
<feature type="domain" description="Sushi" evidence="7">
    <location>
        <begin position="27"/>
        <end position="93"/>
    </location>
</feature>
<evidence type="ECO:0000259" key="7">
    <source>
        <dbReference type="PROSITE" id="PS50923"/>
    </source>
</evidence>
<feature type="non-terminal residue" evidence="8">
    <location>
        <position position="164"/>
    </location>
</feature>
<dbReference type="PROSITE" id="PS50923">
    <property type="entry name" value="SUSHI"/>
    <property type="match status" value="2"/>
</dbReference>
<evidence type="ECO:0000313" key="9">
    <source>
        <dbReference type="Proteomes" id="UP001274896"/>
    </source>
</evidence>
<organism evidence="8 9">
    <name type="scientific">Hemibagrus guttatus</name>
    <dbReference type="NCBI Taxonomy" id="175788"/>
    <lineage>
        <taxon>Eukaryota</taxon>
        <taxon>Metazoa</taxon>
        <taxon>Chordata</taxon>
        <taxon>Craniata</taxon>
        <taxon>Vertebrata</taxon>
        <taxon>Euteleostomi</taxon>
        <taxon>Actinopterygii</taxon>
        <taxon>Neopterygii</taxon>
        <taxon>Teleostei</taxon>
        <taxon>Ostariophysi</taxon>
        <taxon>Siluriformes</taxon>
        <taxon>Bagridae</taxon>
        <taxon>Hemibagrus</taxon>
    </lineage>
</organism>
<reference evidence="8" key="1">
    <citation type="submission" date="2023-06" db="EMBL/GenBank/DDBJ databases">
        <title>Male Hemibagrus guttatus genome.</title>
        <authorList>
            <person name="Bian C."/>
        </authorList>
    </citation>
    <scope>NUCLEOTIDE SEQUENCE</scope>
    <source>
        <strain evidence="8">Male_cb2023</strain>
        <tissue evidence="8">Muscle</tissue>
    </source>
</reference>
<accession>A0AAE0Q0G5</accession>
<evidence type="ECO:0000256" key="2">
    <source>
        <dbReference type="ARBA" id="ARBA00022737"/>
    </source>
</evidence>
<feature type="disulfide bond" evidence="6">
    <location>
        <begin position="136"/>
        <end position="163"/>
    </location>
</feature>
<dbReference type="InterPro" id="IPR000436">
    <property type="entry name" value="Sushi_SCR_CCP_dom"/>
</dbReference>
<keyword evidence="4 6" id="KW-1015">Disulfide bond</keyword>
<protein>
    <recommendedName>
        <fullName evidence="7">Sushi domain-containing protein</fullName>
    </recommendedName>
</protein>
<keyword evidence="3" id="KW-0106">Calcium</keyword>
<evidence type="ECO:0000256" key="6">
    <source>
        <dbReference type="PROSITE-ProRule" id="PRU00302"/>
    </source>
</evidence>
<dbReference type="SMART" id="SM00032">
    <property type="entry name" value="CCP"/>
    <property type="match status" value="2"/>
</dbReference>
<comment type="caution">
    <text evidence="8">The sequence shown here is derived from an EMBL/GenBank/DDBJ whole genome shotgun (WGS) entry which is preliminary data.</text>
</comment>
<keyword evidence="2" id="KW-0677">Repeat</keyword>
<evidence type="ECO:0000313" key="8">
    <source>
        <dbReference type="EMBL" id="KAK3511644.1"/>
    </source>
</evidence>
<dbReference type="SUPFAM" id="SSF57535">
    <property type="entry name" value="Complement control module/SCR domain"/>
    <property type="match status" value="2"/>
</dbReference>
<evidence type="ECO:0000256" key="5">
    <source>
        <dbReference type="ARBA" id="ARBA00023180"/>
    </source>
</evidence>
<evidence type="ECO:0000256" key="4">
    <source>
        <dbReference type="ARBA" id="ARBA00023157"/>
    </source>
</evidence>
<feature type="domain" description="Sushi" evidence="7">
    <location>
        <begin position="106"/>
        <end position="164"/>
    </location>
</feature>
<gene>
    <name evidence="8" type="ORF">QTP70_014590</name>
</gene>
<comment type="caution">
    <text evidence="6">Lacks conserved residue(s) required for the propagation of feature annotation.</text>
</comment>
<dbReference type="CDD" id="cd00033">
    <property type="entry name" value="CCP"/>
    <property type="match status" value="2"/>
</dbReference>
<name>A0AAE0Q0G5_9TELE</name>
<evidence type="ECO:0000256" key="3">
    <source>
        <dbReference type="ARBA" id="ARBA00022837"/>
    </source>
</evidence>
<dbReference type="InterPro" id="IPR035976">
    <property type="entry name" value="Sushi/SCR/CCP_sf"/>
</dbReference>
<dbReference type="PANTHER" id="PTHR19325:SF493">
    <property type="entry name" value="E-SELECTIN"/>
    <property type="match status" value="1"/>
</dbReference>
<keyword evidence="5" id="KW-0325">Glycoprotein</keyword>
<dbReference type="Gene3D" id="2.10.70.10">
    <property type="entry name" value="Complement Module, domain 1"/>
    <property type="match status" value="2"/>
</dbReference>
<dbReference type="GO" id="GO:0007155">
    <property type="term" value="P:cell adhesion"/>
    <property type="evidence" value="ECO:0007669"/>
    <property type="project" value="InterPro"/>
</dbReference>
<proteinExistence type="predicted"/>
<dbReference type="PANTHER" id="PTHR19325">
    <property type="entry name" value="COMPLEMENT COMPONENT-RELATED SUSHI DOMAIN-CONTAINING"/>
    <property type="match status" value="1"/>
</dbReference>
<dbReference type="InterPro" id="IPR002396">
    <property type="entry name" value="Selectin_superfamily"/>
</dbReference>
<evidence type="ECO:0000256" key="1">
    <source>
        <dbReference type="ARBA" id="ARBA00022659"/>
    </source>
</evidence>
<dbReference type="PRINTS" id="PR00343">
    <property type="entry name" value="SELECTIN"/>
</dbReference>
<dbReference type="Pfam" id="PF00084">
    <property type="entry name" value="Sushi"/>
    <property type="match status" value="2"/>
</dbReference>
<dbReference type="AlphaFoldDB" id="A0AAE0Q0G5"/>
<dbReference type="InterPro" id="IPR050350">
    <property type="entry name" value="Compl-Cell_Adhes-Reg"/>
</dbReference>